<sequence length="651" mass="72793">MQSKFIPAILDSKKDYFVEYQTGSGKTMSMLLGALAIAHKDLYDFGFISSKSCKKEYDPDNEIDAGLEPALNAFESPTAIIVVPNRELAIQIENWAKILISEAFTNLPSEYLLQSFVKGAEYEKIQEENLSNYGIPSIVVGTPSRLFELIVESQSIPITLRLKRIFIDEVDTIIKLLGKNANLDKRLVRLKNPKNGQILVESIFRQLEKNYPAIRNISLPKKNGSVKNAGDESNSNIPLPYNQLNKITAISEQIKNTKKKERLMTEINRVGSKIKSSDIIKPIDRDYKSHTVSIFCISATINSDLRKFLKSRGWFPNPVKVIQEIRKKTGNSSDLKSHAFSLPEQTAHSCIIVEDDTNKIRNLRMKEMSIESDEKASENSSNKGLDKFRNAPKKDQFKIKFTPDGLEIQENDDTFDPDLILYNKGKNTSLDSDPSNNFGSGKNNSAEFTNQNESGNSLVIDQEKYNNTMAECISNILLAEGGFVKNVVVFLESNRNYKSFVEKLTDSGIIKARIIQPHDLLSISHQAETSNSELDLENSPNDLSKVNSSPLNNNDLPNEALNFTEKNKIIVLTDSAGRGLDIEDVSHVIIAGIPKTASSYLHMSGRTGRFGKSGRVITLSINTKSIKTEGKMRGIFSKLGITNYPVEYIED</sequence>
<evidence type="ECO:0000256" key="2">
    <source>
        <dbReference type="ARBA" id="ARBA00022741"/>
    </source>
</evidence>
<dbReference type="GO" id="GO:0016787">
    <property type="term" value="F:hydrolase activity"/>
    <property type="evidence" value="ECO:0007669"/>
    <property type="project" value="UniProtKB-KW"/>
</dbReference>
<evidence type="ECO:0000259" key="8">
    <source>
        <dbReference type="PROSITE" id="PS51194"/>
    </source>
</evidence>
<evidence type="ECO:0000256" key="3">
    <source>
        <dbReference type="ARBA" id="ARBA00022801"/>
    </source>
</evidence>
<dbReference type="InterPro" id="IPR014001">
    <property type="entry name" value="Helicase_ATP-bd"/>
</dbReference>
<organism evidence="9 10">
    <name type="scientific">Smittium culicis</name>
    <dbReference type="NCBI Taxonomy" id="133412"/>
    <lineage>
        <taxon>Eukaryota</taxon>
        <taxon>Fungi</taxon>
        <taxon>Fungi incertae sedis</taxon>
        <taxon>Zoopagomycota</taxon>
        <taxon>Kickxellomycotina</taxon>
        <taxon>Harpellomycetes</taxon>
        <taxon>Harpellales</taxon>
        <taxon>Legeriomycetaceae</taxon>
        <taxon>Smittium</taxon>
    </lineage>
</organism>
<accession>A0A1R1Y321</accession>
<dbReference type="GO" id="GO:0003724">
    <property type="term" value="F:RNA helicase activity"/>
    <property type="evidence" value="ECO:0007669"/>
    <property type="project" value="UniProtKB-EC"/>
</dbReference>
<evidence type="ECO:0000313" key="10">
    <source>
        <dbReference type="Proteomes" id="UP000187429"/>
    </source>
</evidence>
<reference evidence="10" key="1">
    <citation type="submission" date="2017-01" db="EMBL/GenBank/DDBJ databases">
        <authorList>
            <person name="Wang Y."/>
            <person name="White M."/>
            <person name="Kvist S."/>
            <person name="Moncalvo J.-M."/>
        </authorList>
    </citation>
    <scope>NUCLEOTIDE SEQUENCE [LARGE SCALE GENOMIC DNA]</scope>
    <source>
        <strain evidence="10">ID-206-W2</strain>
    </source>
</reference>
<evidence type="ECO:0000256" key="5">
    <source>
        <dbReference type="ARBA" id="ARBA00022840"/>
    </source>
</evidence>
<feature type="region of interest" description="Disordered" evidence="6">
    <location>
        <begin position="426"/>
        <end position="455"/>
    </location>
</feature>
<dbReference type="EC" id="3.6.4.13" evidence="1"/>
<feature type="domain" description="Helicase ATP-binding" evidence="7">
    <location>
        <begin position="7"/>
        <end position="201"/>
    </location>
</feature>
<evidence type="ECO:0000256" key="6">
    <source>
        <dbReference type="SAM" id="MobiDB-lite"/>
    </source>
</evidence>
<dbReference type="OrthoDB" id="10256233at2759"/>
<name>A0A1R1Y321_9FUNG</name>
<keyword evidence="2" id="KW-0547">Nucleotide-binding</keyword>
<dbReference type="InterPro" id="IPR001650">
    <property type="entry name" value="Helicase_C-like"/>
</dbReference>
<dbReference type="Pfam" id="PF00271">
    <property type="entry name" value="Helicase_C"/>
    <property type="match status" value="1"/>
</dbReference>
<dbReference type="PANTHER" id="PTHR47963:SF8">
    <property type="entry name" value="ATP-DEPENDENT RNA HELICASE DEAD"/>
    <property type="match status" value="1"/>
</dbReference>
<dbReference type="Proteomes" id="UP000187429">
    <property type="component" value="Unassembled WGS sequence"/>
</dbReference>
<dbReference type="GO" id="GO:0003723">
    <property type="term" value="F:RNA binding"/>
    <property type="evidence" value="ECO:0007669"/>
    <property type="project" value="TreeGrafter"/>
</dbReference>
<keyword evidence="4 9" id="KW-0347">Helicase</keyword>
<dbReference type="InterPro" id="IPR050547">
    <property type="entry name" value="DEAD_box_RNA_helicases"/>
</dbReference>
<dbReference type="Pfam" id="PF00270">
    <property type="entry name" value="DEAD"/>
    <property type="match status" value="1"/>
</dbReference>
<dbReference type="AlphaFoldDB" id="A0A1R1Y321"/>
<feature type="region of interest" description="Disordered" evidence="6">
    <location>
        <begin position="370"/>
        <end position="389"/>
    </location>
</feature>
<dbReference type="SUPFAM" id="SSF52540">
    <property type="entry name" value="P-loop containing nucleoside triphosphate hydrolases"/>
    <property type="match status" value="1"/>
</dbReference>
<dbReference type="PANTHER" id="PTHR47963">
    <property type="entry name" value="DEAD-BOX ATP-DEPENDENT RNA HELICASE 47, MITOCHONDRIAL"/>
    <property type="match status" value="1"/>
</dbReference>
<dbReference type="PROSITE" id="PS51194">
    <property type="entry name" value="HELICASE_CTER"/>
    <property type="match status" value="1"/>
</dbReference>
<dbReference type="EMBL" id="LSSM01002570">
    <property type="protein sequence ID" value="OMJ21195.1"/>
    <property type="molecule type" value="Genomic_DNA"/>
</dbReference>
<gene>
    <name evidence="9" type="ORF">AYI69_g5926</name>
</gene>
<dbReference type="SMART" id="SM00487">
    <property type="entry name" value="DEXDc"/>
    <property type="match status" value="1"/>
</dbReference>
<feature type="domain" description="Helicase C-terminal" evidence="8">
    <location>
        <begin position="496"/>
        <end position="651"/>
    </location>
</feature>
<evidence type="ECO:0000256" key="4">
    <source>
        <dbReference type="ARBA" id="ARBA00022806"/>
    </source>
</evidence>
<dbReference type="InterPro" id="IPR027417">
    <property type="entry name" value="P-loop_NTPase"/>
</dbReference>
<proteinExistence type="predicted"/>
<dbReference type="GO" id="GO:0005524">
    <property type="term" value="F:ATP binding"/>
    <property type="evidence" value="ECO:0007669"/>
    <property type="project" value="UniProtKB-KW"/>
</dbReference>
<comment type="caution">
    <text evidence="9">The sequence shown here is derived from an EMBL/GenBank/DDBJ whole genome shotgun (WGS) entry which is preliminary data.</text>
</comment>
<keyword evidence="5" id="KW-0067">ATP-binding</keyword>
<protein>
    <recommendedName>
        <fullName evidence="1">RNA helicase</fullName>
        <ecNumber evidence="1">3.6.4.13</ecNumber>
    </recommendedName>
</protein>
<evidence type="ECO:0000256" key="1">
    <source>
        <dbReference type="ARBA" id="ARBA00012552"/>
    </source>
</evidence>
<keyword evidence="3" id="KW-0378">Hydrolase</keyword>
<dbReference type="InterPro" id="IPR011545">
    <property type="entry name" value="DEAD/DEAH_box_helicase_dom"/>
</dbReference>
<keyword evidence="10" id="KW-1185">Reference proteome</keyword>
<evidence type="ECO:0000259" key="7">
    <source>
        <dbReference type="PROSITE" id="PS51192"/>
    </source>
</evidence>
<dbReference type="Gene3D" id="3.40.50.300">
    <property type="entry name" value="P-loop containing nucleotide triphosphate hydrolases"/>
    <property type="match status" value="2"/>
</dbReference>
<evidence type="ECO:0000313" key="9">
    <source>
        <dbReference type="EMBL" id="OMJ21195.1"/>
    </source>
</evidence>
<dbReference type="SMART" id="SM00490">
    <property type="entry name" value="HELICc"/>
    <property type="match status" value="1"/>
</dbReference>
<dbReference type="PROSITE" id="PS51192">
    <property type="entry name" value="HELICASE_ATP_BIND_1"/>
    <property type="match status" value="1"/>
</dbReference>